<protein>
    <submittedName>
        <fullName evidence="2">Aladin</fullName>
    </submittedName>
</protein>
<name>A0A6I8UX14_DROPS</name>
<dbReference type="GO" id="GO:0006913">
    <property type="term" value="P:nucleocytoplasmic transport"/>
    <property type="evidence" value="ECO:0007669"/>
    <property type="project" value="TreeGrafter"/>
</dbReference>
<dbReference type="PANTHER" id="PTHR14494:SF0">
    <property type="entry name" value="ALADIN"/>
    <property type="match status" value="1"/>
</dbReference>
<dbReference type="PANTHER" id="PTHR14494">
    <property type="entry name" value="ALADIN/ADRACALIN/AAAS"/>
    <property type="match status" value="1"/>
</dbReference>
<gene>
    <name evidence="2" type="primary">LOC6903510</name>
</gene>
<dbReference type="FunCoup" id="A0A6I8UX14">
    <property type="interactions" value="91"/>
</dbReference>
<dbReference type="InterPro" id="IPR015943">
    <property type="entry name" value="WD40/YVTN_repeat-like_dom_sf"/>
</dbReference>
<sequence length="389" mass="44301">MEQIEDVQRLVSDPRQDQEAGNSIWTTLYNIFHTWKDYLLQLIQGQQYSRWAPLDYSLAIYRKMMGWDEAYIRCIILHPTSVQKAVVTHKDVVHVFGVGPTAQLQSAEQVDLYCGAFRPCTIHELAVGCAAGIFIWRHVTNTLWDNRVLRHAAHIHVTSVQWNEDGTVLVSAALGSNHIIVWDPESGQTIRFLSSSISFLLYSPDFQMLFGASSDSGASVCYVDRRTWKLEQILEGRRVQTAAWTACSTYLLFVQKDDTNLYAITRNSEVDVFLKPQLFWAFELVANLQTTPFAGQELCRSQPHAIAVDPSNVYLAVIYKKQPFVELFKLCMAKHKKLSILGPEYIYSDDNQTLRTGIFPTCVCFEHGKNGQRNLAIAWTSGHFQLKNL</sequence>
<evidence type="ECO:0000313" key="2">
    <source>
        <dbReference type="RefSeq" id="XP_002132387.2"/>
    </source>
</evidence>
<dbReference type="RefSeq" id="XP_002132387.2">
    <property type="nucleotide sequence ID" value="XM_002132351.3"/>
</dbReference>
<reference evidence="2" key="1">
    <citation type="submission" date="2025-08" db="UniProtKB">
        <authorList>
            <consortium name="RefSeq"/>
        </authorList>
    </citation>
    <scope>IDENTIFICATION</scope>
    <source>
        <strain evidence="2">MV-25-SWS-2005</strain>
        <tissue evidence="2">Whole body</tissue>
    </source>
</reference>
<organism evidence="1 2">
    <name type="scientific">Drosophila pseudoobscura pseudoobscura</name>
    <name type="common">Fruit fly</name>
    <dbReference type="NCBI Taxonomy" id="46245"/>
    <lineage>
        <taxon>Eukaryota</taxon>
        <taxon>Metazoa</taxon>
        <taxon>Ecdysozoa</taxon>
        <taxon>Arthropoda</taxon>
        <taxon>Hexapoda</taxon>
        <taxon>Insecta</taxon>
        <taxon>Pterygota</taxon>
        <taxon>Neoptera</taxon>
        <taxon>Endopterygota</taxon>
        <taxon>Diptera</taxon>
        <taxon>Brachycera</taxon>
        <taxon>Muscomorpha</taxon>
        <taxon>Ephydroidea</taxon>
        <taxon>Drosophilidae</taxon>
        <taxon>Drosophila</taxon>
        <taxon>Sophophora</taxon>
    </lineage>
</organism>
<dbReference type="Gene3D" id="2.130.10.10">
    <property type="entry name" value="YVTN repeat-like/Quinoprotein amine dehydrogenase"/>
    <property type="match status" value="1"/>
</dbReference>
<proteinExistence type="predicted"/>
<dbReference type="AlphaFoldDB" id="A0A6I8UX14"/>
<accession>A0A6I8UX14</accession>
<dbReference type="KEGG" id="dpo:6903510"/>
<evidence type="ECO:0000313" key="1">
    <source>
        <dbReference type="Proteomes" id="UP000001819"/>
    </source>
</evidence>
<dbReference type="Proteomes" id="UP000001819">
    <property type="component" value="Chromosome 4"/>
</dbReference>
<dbReference type="InterPro" id="IPR045139">
    <property type="entry name" value="Aladin"/>
</dbReference>
<dbReference type="GO" id="GO:0005643">
    <property type="term" value="C:nuclear pore"/>
    <property type="evidence" value="ECO:0007669"/>
    <property type="project" value="TreeGrafter"/>
</dbReference>
<dbReference type="InParanoid" id="A0A6I8UX14"/>
<dbReference type="SUPFAM" id="SSF82171">
    <property type="entry name" value="DPP6 N-terminal domain-like"/>
    <property type="match status" value="1"/>
</dbReference>
<keyword evidence="1" id="KW-1185">Reference proteome</keyword>